<dbReference type="PROSITE" id="PS00552">
    <property type="entry name" value="HTH_MERR_1"/>
    <property type="match status" value="1"/>
</dbReference>
<dbReference type="PANTHER" id="PTHR30204:SF69">
    <property type="entry name" value="MERR-FAMILY TRANSCRIPTIONAL REGULATOR"/>
    <property type="match status" value="1"/>
</dbReference>
<reference evidence="6 7" key="1">
    <citation type="journal article" date="2010" name="J. Bacteriol.">
        <title>The genetic basis of laboratory adaptation in Caulobacter crescentus.</title>
        <authorList>
            <person name="Marks M.E."/>
            <person name="Castro-Rojas C.M."/>
            <person name="Teiling C."/>
            <person name="Du L."/>
            <person name="Kapatral V."/>
            <person name="Walunas T.L."/>
            <person name="Crosson S."/>
        </authorList>
    </citation>
    <scope>NUCLEOTIDE SEQUENCE [LARGE SCALE GENOMIC DNA]</scope>
    <source>
        <strain evidence="7">NA1000 / CB15N</strain>
    </source>
</reference>
<keyword evidence="1" id="KW-0678">Repressor</keyword>
<dbReference type="SMR" id="A0A0H3CE56"/>
<evidence type="ECO:0000256" key="1">
    <source>
        <dbReference type="ARBA" id="ARBA00022491"/>
    </source>
</evidence>
<dbReference type="Gene3D" id="1.10.1660.10">
    <property type="match status" value="1"/>
</dbReference>
<dbReference type="PANTHER" id="PTHR30204">
    <property type="entry name" value="REDOX-CYCLING DRUG-SENSING TRANSCRIPTIONAL ACTIVATOR SOXR"/>
    <property type="match status" value="1"/>
</dbReference>
<dbReference type="SMART" id="SM00422">
    <property type="entry name" value="HTH_MERR"/>
    <property type="match status" value="1"/>
</dbReference>
<protein>
    <submittedName>
        <fullName evidence="6">MerR-family transcriptional regulator</fullName>
    </submittedName>
</protein>
<organism evidence="6 7">
    <name type="scientific">Caulobacter vibrioides (strain NA1000 / CB15N)</name>
    <name type="common">Caulobacter crescentus</name>
    <dbReference type="NCBI Taxonomy" id="565050"/>
    <lineage>
        <taxon>Bacteria</taxon>
        <taxon>Pseudomonadati</taxon>
        <taxon>Pseudomonadota</taxon>
        <taxon>Alphaproteobacteria</taxon>
        <taxon>Caulobacterales</taxon>
        <taxon>Caulobacteraceae</taxon>
        <taxon>Caulobacter</taxon>
    </lineage>
</organism>
<dbReference type="GO" id="GO:0003700">
    <property type="term" value="F:DNA-binding transcription factor activity"/>
    <property type="evidence" value="ECO:0007669"/>
    <property type="project" value="InterPro"/>
</dbReference>
<dbReference type="RefSeq" id="WP_010920918.1">
    <property type="nucleotide sequence ID" value="NC_011916.1"/>
</dbReference>
<dbReference type="KEGG" id="ccs:CCNA_03178"/>
<dbReference type="PhylomeDB" id="A0A0H3CE56"/>
<keyword evidence="2" id="KW-0805">Transcription regulation</keyword>
<sequence length="118" mass="12739">MKIGEIAKRAGVSTSRIRFYEEQGILPTAPRGANGYRDYPESLIATLGFIEQAQRLGFSLKEIAGHAALEGRPCEGLPQKLRAKLAEVDAHIAAAQARRAELVALIETLEPDGLEQAA</sequence>
<dbReference type="EMBL" id="CP001340">
    <property type="protein sequence ID" value="ACL96643.1"/>
    <property type="molecule type" value="Genomic_DNA"/>
</dbReference>
<evidence type="ECO:0000256" key="4">
    <source>
        <dbReference type="ARBA" id="ARBA00023163"/>
    </source>
</evidence>
<dbReference type="PATRIC" id="fig|565050.3.peg.3104"/>
<dbReference type="RefSeq" id="YP_002518551.1">
    <property type="nucleotide sequence ID" value="NC_011916.1"/>
</dbReference>
<dbReference type="PRINTS" id="PR00040">
    <property type="entry name" value="HTHMERR"/>
</dbReference>
<dbReference type="InterPro" id="IPR000551">
    <property type="entry name" value="MerR-type_HTH_dom"/>
</dbReference>
<keyword evidence="4" id="KW-0804">Transcription</keyword>
<dbReference type="InterPro" id="IPR009061">
    <property type="entry name" value="DNA-bd_dom_put_sf"/>
</dbReference>
<accession>A0A0H3CE56</accession>
<dbReference type="SUPFAM" id="SSF46955">
    <property type="entry name" value="Putative DNA-binding domain"/>
    <property type="match status" value="1"/>
</dbReference>
<proteinExistence type="predicted"/>
<name>A0A0H3CE56_CAUVN</name>
<dbReference type="InterPro" id="IPR047057">
    <property type="entry name" value="MerR_fam"/>
</dbReference>
<evidence type="ECO:0000256" key="2">
    <source>
        <dbReference type="ARBA" id="ARBA00023015"/>
    </source>
</evidence>
<dbReference type="GO" id="GO:0003677">
    <property type="term" value="F:DNA binding"/>
    <property type="evidence" value="ECO:0007669"/>
    <property type="project" value="UniProtKB-KW"/>
</dbReference>
<dbReference type="PROSITE" id="PS50937">
    <property type="entry name" value="HTH_MERR_2"/>
    <property type="match status" value="1"/>
</dbReference>
<evidence type="ECO:0000313" key="6">
    <source>
        <dbReference type="EMBL" id="ACL96643.1"/>
    </source>
</evidence>
<keyword evidence="7" id="KW-1185">Reference proteome</keyword>
<dbReference type="Proteomes" id="UP000001364">
    <property type="component" value="Chromosome"/>
</dbReference>
<dbReference type="GeneID" id="7331016"/>
<evidence type="ECO:0000313" key="7">
    <source>
        <dbReference type="Proteomes" id="UP000001364"/>
    </source>
</evidence>
<dbReference type="AlphaFoldDB" id="A0A0H3CE56"/>
<dbReference type="OrthoDB" id="9802944at2"/>
<evidence type="ECO:0000256" key="3">
    <source>
        <dbReference type="ARBA" id="ARBA00023125"/>
    </source>
</evidence>
<feature type="domain" description="HTH merR-type" evidence="5">
    <location>
        <begin position="1"/>
        <end position="69"/>
    </location>
</feature>
<gene>
    <name evidence="6" type="ordered locus">CCNA_03178</name>
</gene>
<dbReference type="HOGENOM" id="CLU_060077_2_3_5"/>
<dbReference type="Pfam" id="PF13411">
    <property type="entry name" value="MerR_1"/>
    <property type="match status" value="1"/>
</dbReference>
<evidence type="ECO:0000259" key="5">
    <source>
        <dbReference type="PROSITE" id="PS50937"/>
    </source>
</evidence>
<keyword evidence="3" id="KW-0238">DNA-binding</keyword>